<dbReference type="PROSITE" id="PS50005">
    <property type="entry name" value="TPR"/>
    <property type="match status" value="1"/>
</dbReference>
<evidence type="ECO:0000256" key="1">
    <source>
        <dbReference type="PROSITE-ProRule" id="PRU00339"/>
    </source>
</evidence>
<feature type="region of interest" description="Disordered" evidence="2">
    <location>
        <begin position="820"/>
        <end position="850"/>
    </location>
</feature>
<dbReference type="GO" id="GO:0003729">
    <property type="term" value="F:mRNA binding"/>
    <property type="evidence" value="ECO:0007669"/>
    <property type="project" value="InterPro"/>
</dbReference>
<dbReference type="SUPFAM" id="SSF48452">
    <property type="entry name" value="TPR-like"/>
    <property type="match status" value="1"/>
</dbReference>
<dbReference type="Gene3D" id="1.25.40.10">
    <property type="entry name" value="Tetratricopeptide repeat domain"/>
    <property type="match status" value="1"/>
</dbReference>
<sequence>MGPLRAPSHLSLERCLASGQSLSTSHRTTAAHAHGRGRRRSYRYVGVSPTSTECGSIVTSNSASFPNWWTAPQKAGGGLADPACCSSSASQSAWSSSILVAHDLISLPLTEAQKKQSDDAARRLLSALQLSRTNSPVGRLLAERLSSMRSHSSHDPGPAILGQSSHADVAAAAVLLPILTWKWLSVMDLEGWVDRGVVQLLRETLLVQKAATDASASVNELVGWCLDNCSVPAAALAALWGRQEAQLLPPRCRSFYGLMLQRLGLSDVLQTAQPQTTAAADEGTCGLGTRASSTEDGRTGHGHGHGHGHGGGDSCGFGLTGCSTPIPAQQAMVLCSSVIRTALSTSSRSRSSEEELEGVDAHEDEVGPGSNSCSGECNGGDGIPVDSSSLGGTAAAGSDSGFDPNPDLVVLSKLPAAARALLQQQQQSVSKDADNVDEQQQQQQQQQQLFGVNGSSGNTGDSDSFAPFANGSSVATKGTPGSTTMPLEGVDSAWDTTSAQTVNSGAMAEAGAAEVEAEAEVEAGTSSLEAVMALGLQIPSDTAGDYPLELSGGIGAAAGPADVVGATAGSPSSVSGIATAGVRSIASLLQRPSRSPVAEPDLDPGAAADGSSIDPEAGADTAGADSGGNMGANRRLEFRRGAAGPTQLYIAVRLVAAGQFPLRDLSGAELEGGLAMPDTGPVVISNDPRVFPGTEAVLSDYATAAGDKLAMRLEYIVDRSFYDEVKLQLFNISRVTRKRTDKCLIYVNGKAVNVGDPGCTLLPGDMVWFGDRSFCFRVEALRRPPSAVNEALRCFCDEAMPTTESDAYTAGRADTLDAGYVSDSGETSSDELQYEMPSMSSTQLSSEPDMAGLSNLSRRNPHRAEATLRRLAAAKPEDAAVWLIWAQTAARMEGPVWQAKARLLFRAAVDAARALEVVPPPPAALQVASQRTFARGRDTFRRSASTGVVAAGVAAGADDGAADTYSYSPASVGTASMSSVAAAAGAASPPVRHNWLLVQALGNWGKHEWRLRMYGSARHLFRTAVDEAAEHPDGVAGGGGAAILHYWASRELDALNVRNSRIVVAEALRKCPRDVALYVLAAGVELEGGNLEMAKSYCQRAYALDRTDKQLFLVWPRVEAALGDRLKARLLYERALDMYPLNTKILNLYARFEAEEGSYREAAELYDRALRIDPLSALMGVHNRVDWASLEADLGNLELARSLLEGGLEAHPRSAPLLVTLAKVERLEGRYANALKLVREAQAIAGAFNVPAMTERSQVLRALGEREMAANLARHVDAVKALNRMKQQGYWGSEAWRAFVEATRSAEQQAVVVAARARKQQLGWAPTVRGGKPQPTGQAGDGRRSAAPEAQQWLQLEQLRLRRAEARRMAAQRAARMRAMEEGEDEGGSGSADDPDRIPSGLALPGTSASLGSRSSGDDDFNDFYDEPPVGVPSLDSVRRPMPGDEDVYDT</sequence>
<feature type="region of interest" description="Disordered" evidence="2">
    <location>
        <begin position="1323"/>
        <end position="1349"/>
    </location>
</feature>
<dbReference type="SMART" id="SM00028">
    <property type="entry name" value="TPR"/>
    <property type="match status" value="4"/>
</dbReference>
<dbReference type="InterPro" id="IPR003107">
    <property type="entry name" value="HAT"/>
</dbReference>
<name>A0A8J4B4F9_9CHLO</name>
<dbReference type="InterPro" id="IPR011990">
    <property type="entry name" value="TPR-like_helical_dom_sf"/>
</dbReference>
<feature type="region of interest" description="Disordered" evidence="2">
    <location>
        <begin position="279"/>
        <end position="310"/>
    </location>
</feature>
<dbReference type="Proteomes" id="UP000747399">
    <property type="component" value="Unassembled WGS sequence"/>
</dbReference>
<dbReference type="InterPro" id="IPR019734">
    <property type="entry name" value="TPR_rpt"/>
</dbReference>
<feature type="repeat" description="TPR" evidence="1">
    <location>
        <begin position="1143"/>
        <end position="1176"/>
    </location>
</feature>
<dbReference type="InterPro" id="IPR044624">
    <property type="entry name" value="Mbb1-like"/>
</dbReference>
<dbReference type="Pfam" id="PF13432">
    <property type="entry name" value="TPR_16"/>
    <property type="match status" value="2"/>
</dbReference>
<dbReference type="PANTHER" id="PTHR44917:SF1">
    <property type="entry name" value="PROTEIN HIGH CHLOROPHYLL FLUORESCENT 107"/>
    <property type="match status" value="1"/>
</dbReference>
<feature type="region of interest" description="Disordered" evidence="2">
    <location>
        <begin position="425"/>
        <end position="490"/>
    </location>
</feature>
<protein>
    <submittedName>
        <fullName evidence="3">Uncharacterized protein</fullName>
    </submittedName>
</protein>
<accession>A0A8J4B4F9</accession>
<dbReference type="GO" id="GO:0006397">
    <property type="term" value="P:mRNA processing"/>
    <property type="evidence" value="ECO:0007669"/>
    <property type="project" value="InterPro"/>
</dbReference>
<feature type="region of interest" description="Disordered" evidence="2">
    <location>
        <begin position="344"/>
        <end position="403"/>
    </location>
</feature>
<feature type="compositionally biased region" description="Low complexity" evidence="2">
    <location>
        <begin position="386"/>
        <end position="403"/>
    </location>
</feature>
<keyword evidence="4" id="KW-1185">Reference proteome</keyword>
<evidence type="ECO:0000313" key="4">
    <source>
        <dbReference type="Proteomes" id="UP000747399"/>
    </source>
</evidence>
<dbReference type="GO" id="GO:0006417">
    <property type="term" value="P:regulation of translation"/>
    <property type="evidence" value="ECO:0007669"/>
    <property type="project" value="TreeGrafter"/>
</dbReference>
<evidence type="ECO:0000256" key="2">
    <source>
        <dbReference type="SAM" id="MobiDB-lite"/>
    </source>
</evidence>
<comment type="caution">
    <text evidence="3">The sequence shown here is derived from an EMBL/GenBank/DDBJ whole genome shotgun (WGS) entry which is preliminary data.</text>
</comment>
<gene>
    <name evidence="3" type="ORF">Vafri_8720</name>
</gene>
<organism evidence="3 4">
    <name type="scientific">Volvox africanus</name>
    <dbReference type="NCBI Taxonomy" id="51714"/>
    <lineage>
        <taxon>Eukaryota</taxon>
        <taxon>Viridiplantae</taxon>
        <taxon>Chlorophyta</taxon>
        <taxon>core chlorophytes</taxon>
        <taxon>Chlorophyceae</taxon>
        <taxon>CS clade</taxon>
        <taxon>Chlamydomonadales</taxon>
        <taxon>Volvocaceae</taxon>
        <taxon>Volvox</taxon>
    </lineage>
</organism>
<dbReference type="PANTHER" id="PTHR44917">
    <property type="entry name" value="PROTEIN HIGH CHLOROPHYLL FLUORESCENT 107"/>
    <property type="match status" value="1"/>
</dbReference>
<evidence type="ECO:0000313" key="3">
    <source>
        <dbReference type="EMBL" id="GIL53012.1"/>
    </source>
</evidence>
<keyword evidence="1" id="KW-0802">TPR repeat</keyword>
<reference evidence="3" key="1">
    <citation type="journal article" date="2021" name="Proc. Natl. Acad. Sci. U.S.A.">
        <title>Three genomes in the algal genus Volvox reveal the fate of a haploid sex-determining region after a transition to homothallism.</title>
        <authorList>
            <person name="Yamamoto K."/>
            <person name="Hamaji T."/>
            <person name="Kawai-Toyooka H."/>
            <person name="Matsuzaki R."/>
            <person name="Takahashi F."/>
            <person name="Nishimura Y."/>
            <person name="Kawachi M."/>
            <person name="Noguchi H."/>
            <person name="Minakuchi Y."/>
            <person name="Umen J.G."/>
            <person name="Toyoda A."/>
            <person name="Nozaki H."/>
        </authorList>
    </citation>
    <scope>NUCLEOTIDE SEQUENCE</scope>
    <source>
        <strain evidence="3">NIES-3780</strain>
    </source>
</reference>
<proteinExistence type="predicted"/>
<dbReference type="EMBL" id="BNCO01000014">
    <property type="protein sequence ID" value="GIL53012.1"/>
    <property type="molecule type" value="Genomic_DNA"/>
</dbReference>
<feature type="region of interest" description="Disordered" evidence="2">
    <location>
        <begin position="591"/>
        <end position="631"/>
    </location>
</feature>
<dbReference type="SMART" id="SM00386">
    <property type="entry name" value="HAT"/>
    <property type="match status" value="4"/>
</dbReference>
<dbReference type="GO" id="GO:0003727">
    <property type="term" value="F:single-stranded RNA binding"/>
    <property type="evidence" value="ECO:0007669"/>
    <property type="project" value="TreeGrafter"/>
</dbReference>
<feature type="region of interest" description="Disordered" evidence="2">
    <location>
        <begin position="1372"/>
        <end position="1451"/>
    </location>
</feature>
<feature type="compositionally biased region" description="Low complexity" evidence="2">
    <location>
        <begin position="439"/>
        <end position="464"/>
    </location>
</feature>
<feature type="compositionally biased region" description="Low complexity" evidence="2">
    <location>
        <begin position="367"/>
        <end position="376"/>
    </location>
</feature>
<feature type="compositionally biased region" description="Polar residues" evidence="2">
    <location>
        <begin position="470"/>
        <end position="485"/>
    </location>
</feature>